<dbReference type="PANTHER" id="PTHR43875">
    <property type="entry name" value="MALTODEXTRIN IMPORT ATP-BINDING PROTEIN MSMX"/>
    <property type="match status" value="1"/>
</dbReference>
<dbReference type="EMBL" id="VGJX01000108">
    <property type="protein sequence ID" value="MBM3274050.1"/>
    <property type="molecule type" value="Genomic_DNA"/>
</dbReference>
<dbReference type="Pfam" id="PF08402">
    <property type="entry name" value="TOBE_2"/>
    <property type="match status" value="1"/>
</dbReference>
<gene>
    <name evidence="2" type="ORF">FJZ00_02770</name>
</gene>
<dbReference type="Proteomes" id="UP000703893">
    <property type="component" value="Unassembled WGS sequence"/>
</dbReference>
<evidence type="ECO:0000313" key="2">
    <source>
        <dbReference type="EMBL" id="MBM3274050.1"/>
    </source>
</evidence>
<dbReference type="InterPro" id="IPR013611">
    <property type="entry name" value="Transp-assoc_OB_typ2"/>
</dbReference>
<dbReference type="GO" id="GO:0016887">
    <property type="term" value="F:ATP hydrolysis activity"/>
    <property type="evidence" value="ECO:0007669"/>
    <property type="project" value="InterPro"/>
</dbReference>
<comment type="caution">
    <text evidence="2">The sequence shown here is derived from an EMBL/GenBank/DDBJ whole genome shotgun (WGS) entry which is preliminary data.</text>
</comment>
<evidence type="ECO:0000313" key="3">
    <source>
        <dbReference type="Proteomes" id="UP000703893"/>
    </source>
</evidence>
<dbReference type="Gene3D" id="2.40.50.140">
    <property type="entry name" value="Nucleic acid-binding proteins"/>
    <property type="match status" value="1"/>
</dbReference>
<dbReference type="GO" id="GO:0005524">
    <property type="term" value="F:ATP binding"/>
    <property type="evidence" value="ECO:0007669"/>
    <property type="project" value="InterPro"/>
</dbReference>
<feature type="domain" description="Transport-associated OB type 2" evidence="1">
    <location>
        <begin position="4"/>
        <end position="78"/>
    </location>
</feature>
<dbReference type="InterPro" id="IPR008995">
    <property type="entry name" value="Mo/tungstate-bd_C_term_dom"/>
</dbReference>
<reference evidence="2 3" key="1">
    <citation type="submission" date="2019-03" db="EMBL/GenBank/DDBJ databases">
        <title>Lake Tanganyika Metagenome-Assembled Genomes (MAGs).</title>
        <authorList>
            <person name="Tran P."/>
        </authorList>
    </citation>
    <scope>NUCLEOTIDE SEQUENCE [LARGE SCALE GENOMIC DNA]</scope>
    <source>
        <strain evidence="2">K_DeepCast_65m_m2_236</strain>
    </source>
</reference>
<organism evidence="2 3">
    <name type="scientific">Candidatus Tanganyikabacteria bacterium</name>
    <dbReference type="NCBI Taxonomy" id="2961651"/>
    <lineage>
        <taxon>Bacteria</taxon>
        <taxon>Bacillati</taxon>
        <taxon>Candidatus Sericytochromatia</taxon>
        <taxon>Candidatus Tanganyikabacteria</taxon>
    </lineage>
</organism>
<dbReference type="GO" id="GO:0055052">
    <property type="term" value="C:ATP-binding cassette (ABC) transporter complex, substrate-binding subunit-containing"/>
    <property type="evidence" value="ECO:0007669"/>
    <property type="project" value="TreeGrafter"/>
</dbReference>
<dbReference type="InterPro" id="IPR047641">
    <property type="entry name" value="ABC_transpr_MalK/UgpC-like"/>
</dbReference>
<name>A0A937X4J3_9BACT</name>
<dbReference type="SUPFAM" id="SSF50331">
    <property type="entry name" value="MOP-like"/>
    <property type="match status" value="1"/>
</dbReference>
<evidence type="ECO:0000259" key="1">
    <source>
        <dbReference type="Pfam" id="PF08402"/>
    </source>
</evidence>
<protein>
    <submittedName>
        <fullName evidence="2">TOBE domain-containing protein</fullName>
    </submittedName>
</protein>
<dbReference type="AlphaFoldDB" id="A0A937X4J3"/>
<feature type="non-terminal residue" evidence="2">
    <location>
        <position position="1"/>
    </location>
</feature>
<sequence length="87" mass="9060">DVVVGVRPEHLAPVNGSGAPAGHALSANVEVIEPLGAESYVYLTGTKGNIVARVPEEKTPKVGQSVAFTADAAKIHIFDPKTESRLN</sequence>
<dbReference type="GO" id="GO:0022857">
    <property type="term" value="F:transmembrane transporter activity"/>
    <property type="evidence" value="ECO:0007669"/>
    <property type="project" value="InterPro"/>
</dbReference>
<proteinExistence type="predicted"/>
<dbReference type="PANTHER" id="PTHR43875:SF1">
    <property type="entry name" value="OSMOPROTECTIVE COMPOUNDS UPTAKE ATP-BINDING PROTEIN GGTA"/>
    <property type="match status" value="1"/>
</dbReference>
<dbReference type="InterPro" id="IPR012340">
    <property type="entry name" value="NA-bd_OB-fold"/>
</dbReference>
<accession>A0A937X4J3</accession>